<sequence length="231" mass="26067">MLFSRLKLGRLGHLSYSISAVALALSLLGNIIAAFYQFDTIFGLTAKTYSYVDGDHPRRLPLKIPTANMIFQNKMDHFGMDKSARTWGEWSTMRPREAGYVYLGKTHLPIDLNLWHSVHCLSHIRSLISSGDDASDHSLHCVHYLRQGILCAADSTLEERPSKSFDADGNEIFPGDGATHTCRDFEYIYQWNMKHRESWTPEMVQRFSEVGSGHGGHQGHQMMGNGSMSIM</sequence>
<dbReference type="Proteomes" id="UP001498398">
    <property type="component" value="Unassembled WGS sequence"/>
</dbReference>
<keyword evidence="6" id="KW-1185">Reference proteome</keyword>
<evidence type="ECO:0000313" key="5">
    <source>
        <dbReference type="EMBL" id="KAK7434197.1"/>
    </source>
</evidence>
<name>A0ABR1IKK6_9AGAR</name>
<dbReference type="InterPro" id="IPR021765">
    <property type="entry name" value="UstYa-like"/>
</dbReference>
<dbReference type="EMBL" id="JBANRG010000130">
    <property type="protein sequence ID" value="KAK7434197.1"/>
    <property type="molecule type" value="Genomic_DNA"/>
</dbReference>
<organism evidence="5 6">
    <name type="scientific">Marasmiellus scandens</name>
    <dbReference type="NCBI Taxonomy" id="2682957"/>
    <lineage>
        <taxon>Eukaryota</taxon>
        <taxon>Fungi</taxon>
        <taxon>Dikarya</taxon>
        <taxon>Basidiomycota</taxon>
        <taxon>Agaricomycotina</taxon>
        <taxon>Agaricomycetes</taxon>
        <taxon>Agaricomycetidae</taxon>
        <taxon>Agaricales</taxon>
        <taxon>Marasmiineae</taxon>
        <taxon>Omphalotaceae</taxon>
        <taxon>Marasmiellus</taxon>
    </lineage>
</organism>
<evidence type="ECO:0000256" key="1">
    <source>
        <dbReference type="ARBA" id="ARBA00004685"/>
    </source>
</evidence>
<dbReference type="PANTHER" id="PTHR33365">
    <property type="entry name" value="YALI0B05434P"/>
    <property type="match status" value="1"/>
</dbReference>
<proteinExistence type="inferred from homology"/>
<evidence type="ECO:0000256" key="4">
    <source>
        <dbReference type="SAM" id="MobiDB-lite"/>
    </source>
</evidence>
<evidence type="ECO:0000256" key="3">
    <source>
        <dbReference type="ARBA" id="ARBA00035112"/>
    </source>
</evidence>
<reference evidence="5 6" key="1">
    <citation type="submission" date="2024-01" db="EMBL/GenBank/DDBJ databases">
        <title>A draft genome for the cacao thread blight pathogen Marasmiellus scandens.</title>
        <authorList>
            <person name="Baruah I.K."/>
            <person name="Leung J."/>
            <person name="Bukari Y."/>
            <person name="Amoako-Attah I."/>
            <person name="Meinhardt L.W."/>
            <person name="Bailey B.A."/>
            <person name="Cohen S.P."/>
        </authorList>
    </citation>
    <scope>NUCLEOTIDE SEQUENCE [LARGE SCALE GENOMIC DNA]</scope>
    <source>
        <strain evidence="5 6">GH-19</strain>
    </source>
</reference>
<comment type="similarity">
    <text evidence="3">Belongs to the ustYa family.</text>
</comment>
<dbReference type="PANTHER" id="PTHR33365:SF11">
    <property type="entry name" value="TAT PATHWAY SIGNAL SEQUENCE"/>
    <property type="match status" value="1"/>
</dbReference>
<gene>
    <name evidence="5" type="ORF">VKT23_020327</name>
</gene>
<keyword evidence="2" id="KW-0560">Oxidoreductase</keyword>
<comment type="caution">
    <text evidence="5">The sequence shown here is derived from an EMBL/GenBank/DDBJ whole genome shotgun (WGS) entry which is preliminary data.</text>
</comment>
<accession>A0ABR1IKK6</accession>
<feature type="compositionally biased region" description="Low complexity" evidence="4">
    <location>
        <begin position="219"/>
        <end position="231"/>
    </location>
</feature>
<protein>
    <submittedName>
        <fullName evidence="5">Uncharacterized protein</fullName>
    </submittedName>
</protein>
<evidence type="ECO:0000256" key="2">
    <source>
        <dbReference type="ARBA" id="ARBA00023002"/>
    </source>
</evidence>
<feature type="region of interest" description="Disordered" evidence="4">
    <location>
        <begin position="211"/>
        <end position="231"/>
    </location>
</feature>
<comment type="pathway">
    <text evidence="1">Mycotoxin biosynthesis.</text>
</comment>
<dbReference type="Pfam" id="PF11807">
    <property type="entry name" value="UstYa"/>
    <property type="match status" value="1"/>
</dbReference>
<evidence type="ECO:0000313" key="6">
    <source>
        <dbReference type="Proteomes" id="UP001498398"/>
    </source>
</evidence>